<organism evidence="2">
    <name type="scientific">marine sediment metagenome</name>
    <dbReference type="NCBI Taxonomy" id="412755"/>
    <lineage>
        <taxon>unclassified sequences</taxon>
        <taxon>metagenomes</taxon>
        <taxon>ecological metagenomes</taxon>
    </lineage>
</organism>
<accession>A0A0F9SC86</accession>
<protein>
    <recommendedName>
        <fullName evidence="1">NAD-dependent epimerase/dehydratase domain-containing protein</fullName>
    </recommendedName>
</protein>
<proteinExistence type="predicted"/>
<dbReference type="SUPFAM" id="SSF51735">
    <property type="entry name" value="NAD(P)-binding Rossmann-fold domains"/>
    <property type="match status" value="1"/>
</dbReference>
<name>A0A0F9SC86_9ZZZZ</name>
<dbReference type="InterPro" id="IPR036291">
    <property type="entry name" value="NAD(P)-bd_dom_sf"/>
</dbReference>
<feature type="non-terminal residue" evidence="2">
    <location>
        <position position="54"/>
    </location>
</feature>
<feature type="domain" description="NAD-dependent epimerase/dehydratase" evidence="1">
    <location>
        <begin position="3"/>
        <end position="41"/>
    </location>
</feature>
<dbReference type="Gene3D" id="3.40.50.720">
    <property type="entry name" value="NAD(P)-binding Rossmann-like Domain"/>
    <property type="match status" value="1"/>
</dbReference>
<dbReference type="InterPro" id="IPR001509">
    <property type="entry name" value="Epimerase_deHydtase"/>
</dbReference>
<dbReference type="EMBL" id="LAZR01000547">
    <property type="protein sequence ID" value="KKN64649.1"/>
    <property type="molecule type" value="Genomic_DNA"/>
</dbReference>
<evidence type="ECO:0000259" key="1">
    <source>
        <dbReference type="Pfam" id="PF01370"/>
    </source>
</evidence>
<sequence length="54" mass="6205">MRILITGGAGLVGSHAAEYYAKKGKEVIVLDNLMRSQLFGYDKKSVEYNWRWLQ</sequence>
<gene>
    <name evidence="2" type="ORF">LCGC14_0489180</name>
</gene>
<evidence type="ECO:0000313" key="2">
    <source>
        <dbReference type="EMBL" id="KKN64649.1"/>
    </source>
</evidence>
<dbReference type="AlphaFoldDB" id="A0A0F9SC86"/>
<dbReference type="Pfam" id="PF01370">
    <property type="entry name" value="Epimerase"/>
    <property type="match status" value="1"/>
</dbReference>
<comment type="caution">
    <text evidence="2">The sequence shown here is derived from an EMBL/GenBank/DDBJ whole genome shotgun (WGS) entry which is preliminary data.</text>
</comment>
<reference evidence="2" key="1">
    <citation type="journal article" date="2015" name="Nature">
        <title>Complex archaea that bridge the gap between prokaryotes and eukaryotes.</title>
        <authorList>
            <person name="Spang A."/>
            <person name="Saw J.H."/>
            <person name="Jorgensen S.L."/>
            <person name="Zaremba-Niedzwiedzka K."/>
            <person name="Martijn J."/>
            <person name="Lind A.E."/>
            <person name="van Eijk R."/>
            <person name="Schleper C."/>
            <person name="Guy L."/>
            <person name="Ettema T.J."/>
        </authorList>
    </citation>
    <scope>NUCLEOTIDE SEQUENCE</scope>
</reference>